<keyword evidence="14 19" id="KW-0560">Oxidoreductase</keyword>
<dbReference type="Pfam" id="PF01565">
    <property type="entry name" value="FAD_binding_4"/>
    <property type="match status" value="1"/>
</dbReference>
<evidence type="ECO:0000256" key="6">
    <source>
        <dbReference type="ARBA" id="ARBA00015188"/>
    </source>
</evidence>
<dbReference type="EMBL" id="CP013015">
    <property type="protein sequence ID" value="AMM41978.1"/>
    <property type="molecule type" value="Genomic_DNA"/>
</dbReference>
<evidence type="ECO:0000256" key="3">
    <source>
        <dbReference type="ARBA" id="ARBA00004496"/>
    </source>
</evidence>
<evidence type="ECO:0000256" key="9">
    <source>
        <dbReference type="ARBA" id="ARBA00022630"/>
    </source>
</evidence>
<evidence type="ECO:0000256" key="8">
    <source>
        <dbReference type="ARBA" id="ARBA00022618"/>
    </source>
</evidence>
<evidence type="ECO:0000313" key="20">
    <source>
        <dbReference type="EMBL" id="AMM41978.1"/>
    </source>
</evidence>
<keyword evidence="7 19" id="KW-0963">Cytoplasm</keyword>
<dbReference type="InterPro" id="IPR036635">
    <property type="entry name" value="MurB_C_sf"/>
</dbReference>
<dbReference type="InterPro" id="IPR006094">
    <property type="entry name" value="Oxid_FAD_bind_N"/>
</dbReference>
<dbReference type="UniPathway" id="UPA00219"/>
<dbReference type="InterPro" id="IPR016169">
    <property type="entry name" value="FAD-bd_PCMH_sub2"/>
</dbReference>
<evidence type="ECO:0000256" key="1">
    <source>
        <dbReference type="ARBA" id="ARBA00001974"/>
    </source>
</evidence>
<evidence type="ECO:0000256" key="10">
    <source>
        <dbReference type="ARBA" id="ARBA00022827"/>
    </source>
</evidence>
<evidence type="ECO:0000256" key="5">
    <source>
        <dbReference type="ARBA" id="ARBA00012518"/>
    </source>
</evidence>
<evidence type="ECO:0000256" key="18">
    <source>
        <dbReference type="ARBA" id="ARBA00048914"/>
    </source>
</evidence>
<comment type="catalytic activity">
    <reaction evidence="18 19">
        <text>UDP-N-acetyl-alpha-D-muramate + NADP(+) = UDP-N-acetyl-3-O-(1-carboxyvinyl)-alpha-D-glucosamine + NADPH + H(+)</text>
        <dbReference type="Rhea" id="RHEA:12248"/>
        <dbReference type="ChEBI" id="CHEBI:15378"/>
        <dbReference type="ChEBI" id="CHEBI:57783"/>
        <dbReference type="ChEBI" id="CHEBI:58349"/>
        <dbReference type="ChEBI" id="CHEBI:68483"/>
        <dbReference type="ChEBI" id="CHEBI:70757"/>
        <dbReference type="EC" id="1.3.1.98"/>
    </reaction>
</comment>
<dbReference type="InterPro" id="IPR011601">
    <property type="entry name" value="MurB_C"/>
</dbReference>
<dbReference type="PROSITE" id="PS51387">
    <property type="entry name" value="FAD_PCMH"/>
    <property type="match status" value="1"/>
</dbReference>
<keyword evidence="11 19" id="KW-0521">NADP</keyword>
<dbReference type="AlphaFoldDB" id="A0A7V1K5Z0"/>
<feature type="active site" description="Proton donor" evidence="19">
    <location>
        <position position="218"/>
    </location>
</feature>
<reference evidence="20 21" key="1">
    <citation type="submission" date="2015-10" db="EMBL/GenBank/DDBJ databases">
        <title>Candidatus Desulfofervidus auxilii, a hydrogenotrophic sulfate-reducing bacterium involved in the thermophilic anaerobic oxidation of methane.</title>
        <authorList>
            <person name="Krukenberg V."/>
            <person name="Richter M."/>
            <person name="Wegener G."/>
        </authorList>
    </citation>
    <scope>NUCLEOTIDE SEQUENCE [LARGE SCALE GENOMIC DNA]</scope>
    <source>
        <strain evidence="20 21">HS1</strain>
    </source>
</reference>
<evidence type="ECO:0000256" key="13">
    <source>
        <dbReference type="ARBA" id="ARBA00022984"/>
    </source>
</evidence>
<proteinExistence type="inferred from homology"/>
<keyword evidence="16 19" id="KW-0961">Cell wall biogenesis/degradation</keyword>
<dbReference type="NCBIfam" id="TIGR00179">
    <property type="entry name" value="murB"/>
    <property type="match status" value="1"/>
</dbReference>
<dbReference type="InterPro" id="IPR036318">
    <property type="entry name" value="FAD-bd_PCMH-like_sf"/>
</dbReference>
<comment type="similarity">
    <text evidence="19">Belongs to the MurB family.</text>
</comment>
<evidence type="ECO:0000256" key="7">
    <source>
        <dbReference type="ARBA" id="ARBA00022490"/>
    </source>
</evidence>
<feature type="active site" evidence="19">
    <location>
        <position position="169"/>
    </location>
</feature>
<name>A0A7V1K5Z0_DESA2</name>
<dbReference type="SUPFAM" id="SSF56194">
    <property type="entry name" value="Uridine diphospho-N-Acetylenolpyruvylglucosamine reductase, MurB, C-terminal domain"/>
    <property type="match status" value="1"/>
</dbReference>
<protein>
    <recommendedName>
        <fullName evidence="6 19">UDP-N-acetylenolpyruvoylglucosamine reductase</fullName>
        <ecNumber evidence="5 19">1.3.1.98</ecNumber>
    </recommendedName>
    <alternativeName>
        <fullName evidence="17 19">UDP-N-acetylmuramate dehydrogenase</fullName>
    </alternativeName>
</protein>
<comment type="cofactor">
    <cofactor evidence="1 19">
        <name>FAD</name>
        <dbReference type="ChEBI" id="CHEBI:57692"/>
    </cofactor>
</comment>
<dbReference type="NCBIfam" id="NF010480">
    <property type="entry name" value="PRK13905.1"/>
    <property type="match status" value="1"/>
</dbReference>
<keyword evidence="10 19" id="KW-0274">FAD</keyword>
<evidence type="ECO:0000256" key="15">
    <source>
        <dbReference type="ARBA" id="ARBA00023306"/>
    </source>
</evidence>
<organism evidence="20 21">
    <name type="scientific">Desulfofervidus auxilii</name>
    <dbReference type="NCBI Taxonomy" id="1621989"/>
    <lineage>
        <taxon>Bacteria</taxon>
        <taxon>Pseudomonadati</taxon>
        <taxon>Thermodesulfobacteriota</taxon>
        <taxon>Candidatus Desulfofervidia</taxon>
        <taxon>Candidatus Desulfofervidales</taxon>
        <taxon>Candidatus Desulfofervidaceae</taxon>
        <taxon>Candidatus Desulfofervidus</taxon>
    </lineage>
</organism>
<keyword evidence="21" id="KW-1185">Reference proteome</keyword>
<dbReference type="PANTHER" id="PTHR21071">
    <property type="entry name" value="UDP-N-ACETYLENOLPYRUVOYLGLUCOSAMINE REDUCTASE"/>
    <property type="match status" value="1"/>
</dbReference>
<dbReference type="SUPFAM" id="SSF56176">
    <property type="entry name" value="FAD-binding/transporter-associated domain-like"/>
    <property type="match status" value="1"/>
</dbReference>
<dbReference type="GO" id="GO:0008762">
    <property type="term" value="F:UDP-N-acetylmuramate dehydrogenase activity"/>
    <property type="evidence" value="ECO:0007669"/>
    <property type="project" value="UniProtKB-UniRule"/>
</dbReference>
<dbReference type="Gene3D" id="3.90.78.10">
    <property type="entry name" value="UDP-N-acetylenolpyruvoylglucosamine reductase, C-terminal domain"/>
    <property type="match status" value="1"/>
</dbReference>
<keyword evidence="12 19" id="KW-0133">Cell shape</keyword>
<comment type="pathway">
    <text evidence="4 19">Cell wall biogenesis; peptidoglycan biosynthesis.</text>
</comment>
<evidence type="ECO:0000256" key="17">
    <source>
        <dbReference type="ARBA" id="ARBA00031026"/>
    </source>
</evidence>
<evidence type="ECO:0000256" key="12">
    <source>
        <dbReference type="ARBA" id="ARBA00022960"/>
    </source>
</evidence>
<dbReference type="GO" id="GO:0008360">
    <property type="term" value="P:regulation of cell shape"/>
    <property type="evidence" value="ECO:0007669"/>
    <property type="project" value="UniProtKB-KW"/>
</dbReference>
<evidence type="ECO:0000256" key="19">
    <source>
        <dbReference type="HAMAP-Rule" id="MF_00037"/>
    </source>
</evidence>
<dbReference type="InterPro" id="IPR016166">
    <property type="entry name" value="FAD-bd_PCMH"/>
</dbReference>
<dbReference type="InterPro" id="IPR003170">
    <property type="entry name" value="MurB"/>
</dbReference>
<dbReference type="Pfam" id="PF02873">
    <property type="entry name" value="MurB_C"/>
    <property type="match status" value="1"/>
</dbReference>
<evidence type="ECO:0000313" key="21">
    <source>
        <dbReference type="Proteomes" id="UP000070560"/>
    </source>
</evidence>
<gene>
    <name evidence="19" type="primary">murB</name>
    <name evidence="20" type="ORF">HS1_002192</name>
</gene>
<keyword evidence="9 19" id="KW-0285">Flavoprotein</keyword>
<dbReference type="OrthoDB" id="9804753at2"/>
<sequence>MKELNKFGVVKTNYPLKRLTTFKIGGPAKAVIWVKKETLLADLICYLKKRSCPYYLLGNGSNSLALDDGYNGIVIKLALKDITWQSEDSDIILKIGAGLRISHVLNLSIKKGWTGLEFMAGIPATVGGAIASNAGAFGESIGEKTKKIKIFSENKILWINWEDKMYNYRHTQLSPETILLSAQINLNISTPQKVKALIKHYFHKKLTSQPLFSPSAGCVFKNPPNISAGYLIEKAGLKGKKIGGAKVSEKHANFIINTGQAKASDVLGLIELIQEKIEKYNNIKLEPEIKLVQ</sequence>
<evidence type="ECO:0000256" key="16">
    <source>
        <dbReference type="ARBA" id="ARBA00023316"/>
    </source>
</evidence>
<feature type="active site" evidence="19">
    <location>
        <position position="288"/>
    </location>
</feature>
<dbReference type="Gene3D" id="3.30.465.10">
    <property type="match status" value="1"/>
</dbReference>
<dbReference type="GO" id="GO:0051301">
    <property type="term" value="P:cell division"/>
    <property type="evidence" value="ECO:0007669"/>
    <property type="project" value="UniProtKB-KW"/>
</dbReference>
<evidence type="ECO:0000256" key="2">
    <source>
        <dbReference type="ARBA" id="ARBA00003921"/>
    </source>
</evidence>
<evidence type="ECO:0000256" key="4">
    <source>
        <dbReference type="ARBA" id="ARBA00004752"/>
    </source>
</evidence>
<keyword evidence="8 19" id="KW-0132">Cell division</keyword>
<comment type="subcellular location">
    <subcellularLocation>
        <location evidence="3 19">Cytoplasm</location>
    </subcellularLocation>
</comment>
<dbReference type="GO" id="GO:0071949">
    <property type="term" value="F:FAD binding"/>
    <property type="evidence" value="ECO:0007669"/>
    <property type="project" value="InterPro"/>
</dbReference>
<accession>A0A7V1K5Z0</accession>
<evidence type="ECO:0000256" key="11">
    <source>
        <dbReference type="ARBA" id="ARBA00022857"/>
    </source>
</evidence>
<dbReference type="GO" id="GO:0009252">
    <property type="term" value="P:peptidoglycan biosynthetic process"/>
    <property type="evidence" value="ECO:0007669"/>
    <property type="project" value="UniProtKB-UniRule"/>
</dbReference>
<dbReference type="PANTHER" id="PTHR21071:SF4">
    <property type="entry name" value="UDP-N-ACETYLENOLPYRUVOYLGLUCOSAMINE REDUCTASE"/>
    <property type="match status" value="1"/>
</dbReference>
<dbReference type="GO" id="GO:0005829">
    <property type="term" value="C:cytosol"/>
    <property type="evidence" value="ECO:0007669"/>
    <property type="project" value="TreeGrafter"/>
</dbReference>
<dbReference type="EC" id="1.3.1.98" evidence="5 19"/>
<dbReference type="Proteomes" id="UP000070560">
    <property type="component" value="Chromosome"/>
</dbReference>
<dbReference type="InterPro" id="IPR016167">
    <property type="entry name" value="FAD-bd_PCMH_sub1"/>
</dbReference>
<keyword evidence="13 19" id="KW-0573">Peptidoglycan synthesis</keyword>
<evidence type="ECO:0000256" key="14">
    <source>
        <dbReference type="ARBA" id="ARBA00023002"/>
    </source>
</evidence>
<dbReference type="HAMAP" id="MF_00037">
    <property type="entry name" value="MurB"/>
    <property type="match status" value="1"/>
</dbReference>
<dbReference type="RefSeq" id="WP_066065350.1">
    <property type="nucleotide sequence ID" value="NZ_CP013015.1"/>
</dbReference>
<dbReference type="GO" id="GO:0071555">
    <property type="term" value="P:cell wall organization"/>
    <property type="evidence" value="ECO:0007669"/>
    <property type="project" value="UniProtKB-KW"/>
</dbReference>
<keyword evidence="15 19" id="KW-0131">Cell cycle</keyword>
<dbReference type="KEGG" id="daw:HS1_002192"/>
<dbReference type="Gene3D" id="3.30.43.10">
    <property type="entry name" value="Uridine Diphospho-n-acetylenolpyruvylglucosamine Reductase, domain 2"/>
    <property type="match status" value="1"/>
</dbReference>
<comment type="function">
    <text evidence="2 19">Cell wall formation.</text>
</comment>